<proteinExistence type="predicted"/>
<evidence type="ECO:0000256" key="1">
    <source>
        <dbReference type="SAM" id="SignalP"/>
    </source>
</evidence>
<dbReference type="Proteomes" id="UP000027327">
    <property type="component" value="Unassembled WGS sequence"/>
</dbReference>
<dbReference type="PATRIC" id="fig|1310697.3.peg.2962"/>
<dbReference type="EMBL" id="JMOD01000068">
    <property type="protein sequence ID" value="KCY17060.1"/>
    <property type="molecule type" value="Genomic_DNA"/>
</dbReference>
<sequence length="47" mass="5056">MKKLISTLSLGIPSLFFTSNVQAGLTIPVGFTKSDSFIFNTSSKDCL</sequence>
<keyword evidence="1" id="KW-0732">Signal</keyword>
<feature type="signal peptide" evidence="1">
    <location>
        <begin position="1"/>
        <end position="23"/>
    </location>
</feature>
<accession>A0A062IBC9</accession>
<gene>
    <name evidence="2" type="ORF">J596_3092</name>
</gene>
<name>A0A062IBC9_ACIBA</name>
<protein>
    <submittedName>
        <fullName evidence="2">Uncharacterized protein</fullName>
    </submittedName>
</protein>
<dbReference type="RefSeq" id="WP_162540317.1">
    <property type="nucleotide sequence ID" value="NZ_JMOD01000068.1"/>
</dbReference>
<organism evidence="2 3">
    <name type="scientific">Acinetobacter baumannii 21072</name>
    <dbReference type="NCBI Taxonomy" id="1310697"/>
    <lineage>
        <taxon>Bacteria</taxon>
        <taxon>Pseudomonadati</taxon>
        <taxon>Pseudomonadota</taxon>
        <taxon>Gammaproteobacteria</taxon>
        <taxon>Moraxellales</taxon>
        <taxon>Moraxellaceae</taxon>
        <taxon>Acinetobacter</taxon>
        <taxon>Acinetobacter calcoaceticus/baumannii complex</taxon>
    </lineage>
</organism>
<reference evidence="2 3" key="1">
    <citation type="submission" date="2014-04" db="EMBL/GenBank/DDBJ databases">
        <title>Comparative genomics and transcriptomics to identify genetic mechanisms underlying the emergence of carbapenem resistant Acinetobacter baumannii (CRAb).</title>
        <authorList>
            <person name="Harris A.D."/>
            <person name="Johnson K.J."/>
            <person name="George J."/>
            <person name="Nadendla S."/>
            <person name="Daugherty S.C."/>
            <person name="Parankush S."/>
            <person name="Sadzewicz L."/>
            <person name="Tallon L."/>
            <person name="Sengamalay N."/>
            <person name="Hazen T.H."/>
            <person name="Rasko D.A."/>
        </authorList>
    </citation>
    <scope>NUCLEOTIDE SEQUENCE [LARGE SCALE GENOMIC DNA]</scope>
    <source>
        <strain evidence="2 3">21072</strain>
    </source>
</reference>
<comment type="caution">
    <text evidence="2">The sequence shown here is derived from an EMBL/GenBank/DDBJ whole genome shotgun (WGS) entry which is preliminary data.</text>
</comment>
<dbReference type="AlphaFoldDB" id="A0A062IBC9"/>
<evidence type="ECO:0000313" key="3">
    <source>
        <dbReference type="Proteomes" id="UP000027327"/>
    </source>
</evidence>
<evidence type="ECO:0000313" key="2">
    <source>
        <dbReference type="EMBL" id="KCY17060.1"/>
    </source>
</evidence>
<feature type="chain" id="PRO_5001611162" evidence="1">
    <location>
        <begin position="24"/>
        <end position="47"/>
    </location>
</feature>